<dbReference type="EMBL" id="JACHLK010000017">
    <property type="protein sequence ID" value="MBB6563221.1"/>
    <property type="molecule type" value="Genomic_DNA"/>
</dbReference>
<reference evidence="2 3" key="1">
    <citation type="submission" date="2020-08" db="EMBL/GenBank/DDBJ databases">
        <title>Functional genomics of gut bacteria from endangered species of beetles.</title>
        <authorList>
            <person name="Carlos-Shanley C."/>
        </authorList>
    </citation>
    <scope>NUCLEOTIDE SEQUENCE [LARGE SCALE GENOMIC DNA]</scope>
    <source>
        <strain evidence="2 3">S00198</strain>
    </source>
</reference>
<dbReference type="Proteomes" id="UP000575083">
    <property type="component" value="Unassembled WGS sequence"/>
</dbReference>
<proteinExistence type="predicted"/>
<keyword evidence="1" id="KW-0812">Transmembrane</keyword>
<evidence type="ECO:0000313" key="3">
    <source>
        <dbReference type="Proteomes" id="UP000575083"/>
    </source>
</evidence>
<organism evidence="2 3">
    <name type="scientific">Acidovorax soli</name>
    <dbReference type="NCBI Taxonomy" id="592050"/>
    <lineage>
        <taxon>Bacteria</taxon>
        <taxon>Pseudomonadati</taxon>
        <taxon>Pseudomonadota</taxon>
        <taxon>Betaproteobacteria</taxon>
        <taxon>Burkholderiales</taxon>
        <taxon>Comamonadaceae</taxon>
        <taxon>Acidovorax</taxon>
    </lineage>
</organism>
<dbReference type="RefSeq" id="WP_184864012.1">
    <property type="nucleotide sequence ID" value="NZ_JACHLK010000017.1"/>
</dbReference>
<evidence type="ECO:0000256" key="1">
    <source>
        <dbReference type="SAM" id="Phobius"/>
    </source>
</evidence>
<keyword evidence="1" id="KW-1133">Transmembrane helix</keyword>
<keyword evidence="3" id="KW-1185">Reference proteome</keyword>
<sequence length="185" mass="20053">MPLLKLSCVNCLAPLEIGEDLERFTCSYCGTAQIVERSAGVIATRKIETALKAVQRGTDRTAAELAVPRLTRELAEAQSARADILATARKSGERAMRARRKAALITFCVMFFVGPLAIAGMGASMGTFLALLWTVALIAVPVWVYNNYQLPADKVLDATAAIDARIAHLEEHLRANRSILDTLPV</sequence>
<protein>
    <submittedName>
        <fullName evidence="2">Putative RNA-binding Zn-ribbon protein involved in translation (DUF1610 family)</fullName>
    </submittedName>
</protein>
<dbReference type="AlphaFoldDB" id="A0A7X0UCA9"/>
<name>A0A7X0UCA9_9BURK</name>
<keyword evidence="1" id="KW-0472">Membrane</keyword>
<comment type="caution">
    <text evidence="2">The sequence shown here is derived from an EMBL/GenBank/DDBJ whole genome shotgun (WGS) entry which is preliminary data.</text>
</comment>
<feature type="transmembrane region" description="Helical" evidence="1">
    <location>
        <begin position="127"/>
        <end position="145"/>
    </location>
</feature>
<gene>
    <name evidence="2" type="ORF">HNP48_005940</name>
</gene>
<evidence type="ECO:0000313" key="2">
    <source>
        <dbReference type="EMBL" id="MBB6563221.1"/>
    </source>
</evidence>
<accession>A0A7X0UCA9</accession>
<feature type="transmembrane region" description="Helical" evidence="1">
    <location>
        <begin position="102"/>
        <end position="121"/>
    </location>
</feature>